<evidence type="ECO:0000256" key="2">
    <source>
        <dbReference type="ARBA" id="ARBA00023267"/>
    </source>
</evidence>
<dbReference type="EMBL" id="JACGXA010000001">
    <property type="protein sequence ID" value="MBA8802316.1"/>
    <property type="molecule type" value="Genomic_DNA"/>
</dbReference>
<accession>A0A7W3P8F1</accession>
<dbReference type="Gene3D" id="3.30.930.10">
    <property type="entry name" value="Bira Bifunctional Protein, Domain 2"/>
    <property type="match status" value="1"/>
</dbReference>
<feature type="domain" description="BPL/LPL catalytic" evidence="4">
    <location>
        <begin position="8"/>
        <end position="196"/>
    </location>
</feature>
<dbReference type="GO" id="GO:0005737">
    <property type="term" value="C:cytoplasm"/>
    <property type="evidence" value="ECO:0007669"/>
    <property type="project" value="TreeGrafter"/>
</dbReference>
<sequence>MTDDLAARPPLDSRRLADGAPDFDVEVVPEAASTNAILADRAREGAAEGLVVVAEHQTAGRGRLDRTWETPARAALTFSVLLRPTVVVAEWPWLPLLTGLAVSAAVTAAGVEAGLKWPNDVLVDDLKVAGILLERVETPTGAAAVVGIGLNVSTTADELPVDTATSLALATGGTFDRTELLVGLLGQLRQQYDAWQAAGSTVLRPAYEAACVTVGRDVRVDLPGGRTLTGRATGVDDAGRLVVAGADGETTVGAGDVIHVRALDQ</sequence>
<dbReference type="Gene3D" id="2.30.30.100">
    <property type="match status" value="1"/>
</dbReference>
<dbReference type="CDD" id="cd16442">
    <property type="entry name" value="BPL"/>
    <property type="match status" value="1"/>
</dbReference>
<keyword evidence="2" id="KW-0092">Biotin</keyword>
<keyword evidence="6" id="KW-1185">Reference proteome</keyword>
<dbReference type="PROSITE" id="PS51733">
    <property type="entry name" value="BPL_LPL_CATALYTIC"/>
    <property type="match status" value="1"/>
</dbReference>
<dbReference type="InterPro" id="IPR045864">
    <property type="entry name" value="aa-tRNA-synth_II/BPL/LPL"/>
</dbReference>
<dbReference type="NCBIfam" id="TIGR00121">
    <property type="entry name" value="birA_ligase"/>
    <property type="match status" value="1"/>
</dbReference>
<evidence type="ECO:0000259" key="4">
    <source>
        <dbReference type="PROSITE" id="PS51733"/>
    </source>
</evidence>
<keyword evidence="1 5" id="KW-0436">Ligase</keyword>
<comment type="caution">
    <text evidence="5">The sequence shown here is derived from an EMBL/GenBank/DDBJ whole genome shotgun (WGS) entry which is preliminary data.</text>
</comment>
<name>A0A7W3P8F1_9ACTN</name>
<evidence type="ECO:0000256" key="1">
    <source>
        <dbReference type="ARBA" id="ARBA00022598"/>
    </source>
</evidence>
<dbReference type="GO" id="GO:0004077">
    <property type="term" value="F:biotin--[biotin carboxyl-carrier protein] ligase activity"/>
    <property type="evidence" value="ECO:0007669"/>
    <property type="project" value="UniProtKB-EC"/>
</dbReference>
<organism evidence="5 6">
    <name type="scientific">Nocardioides ginsengisegetis</name>
    <dbReference type="NCBI Taxonomy" id="661491"/>
    <lineage>
        <taxon>Bacteria</taxon>
        <taxon>Bacillati</taxon>
        <taxon>Actinomycetota</taxon>
        <taxon>Actinomycetes</taxon>
        <taxon>Propionibacteriales</taxon>
        <taxon>Nocardioidaceae</taxon>
        <taxon>Nocardioides</taxon>
    </lineage>
</organism>
<dbReference type="EC" id="6.3.4.15" evidence="3"/>
<dbReference type="Pfam" id="PF03099">
    <property type="entry name" value="BPL_LplA_LipB"/>
    <property type="match status" value="1"/>
</dbReference>
<dbReference type="InterPro" id="IPR004408">
    <property type="entry name" value="Biotin_CoA_COase_ligase"/>
</dbReference>
<dbReference type="Proteomes" id="UP000580910">
    <property type="component" value="Unassembled WGS sequence"/>
</dbReference>
<dbReference type="SUPFAM" id="SSF55681">
    <property type="entry name" value="Class II aaRS and biotin synthetases"/>
    <property type="match status" value="1"/>
</dbReference>
<gene>
    <name evidence="5" type="ORF">FB382_000607</name>
</gene>
<dbReference type="InterPro" id="IPR003142">
    <property type="entry name" value="BPL_C"/>
</dbReference>
<dbReference type="PANTHER" id="PTHR12835:SF5">
    <property type="entry name" value="BIOTIN--PROTEIN LIGASE"/>
    <property type="match status" value="1"/>
</dbReference>
<dbReference type="InterPro" id="IPR004143">
    <property type="entry name" value="BPL_LPL_catalytic"/>
</dbReference>
<reference evidence="5 6" key="1">
    <citation type="submission" date="2020-07" db="EMBL/GenBank/DDBJ databases">
        <title>Sequencing the genomes of 1000 actinobacteria strains.</title>
        <authorList>
            <person name="Klenk H.-P."/>
        </authorList>
    </citation>
    <scope>NUCLEOTIDE SEQUENCE [LARGE SCALE GENOMIC DNA]</scope>
    <source>
        <strain evidence="5 6">DSM 21349</strain>
    </source>
</reference>
<protein>
    <recommendedName>
        <fullName evidence="3">biotin--[biotin carboxyl-carrier protein] ligase</fullName>
        <ecNumber evidence="3">6.3.4.15</ecNumber>
    </recommendedName>
</protein>
<dbReference type="Pfam" id="PF02237">
    <property type="entry name" value="BPL_C"/>
    <property type="match status" value="1"/>
</dbReference>
<dbReference type="AlphaFoldDB" id="A0A7W3P8F1"/>
<proteinExistence type="predicted"/>
<dbReference type="RefSeq" id="WP_182536698.1">
    <property type="nucleotide sequence ID" value="NZ_JACGXA010000001.1"/>
</dbReference>
<evidence type="ECO:0000313" key="6">
    <source>
        <dbReference type="Proteomes" id="UP000580910"/>
    </source>
</evidence>
<dbReference type="PANTHER" id="PTHR12835">
    <property type="entry name" value="BIOTIN PROTEIN LIGASE"/>
    <property type="match status" value="1"/>
</dbReference>
<evidence type="ECO:0000313" key="5">
    <source>
        <dbReference type="EMBL" id="MBA8802316.1"/>
    </source>
</evidence>
<evidence type="ECO:0000256" key="3">
    <source>
        <dbReference type="ARBA" id="ARBA00024227"/>
    </source>
</evidence>